<reference evidence="2" key="1">
    <citation type="journal article" date="2013" name="Nature">
        <title>The genomes of four tapeworm species reveal adaptations to parasitism.</title>
        <authorList>
            <person name="Tsai I.J."/>
            <person name="Zarowiecki M."/>
            <person name="Holroyd N."/>
            <person name="Garciarrubio A."/>
            <person name="Sanchez-Flores A."/>
            <person name="Brooks K.L."/>
            <person name="Tracey A."/>
            <person name="Bobes R.J."/>
            <person name="Fragoso G."/>
            <person name="Sciutto E."/>
            <person name="Aslett M."/>
            <person name="Beasley H."/>
            <person name="Bennett H.M."/>
            <person name="Cai J."/>
            <person name="Camicia F."/>
            <person name="Clark R."/>
            <person name="Cucher M."/>
            <person name="De Silva N."/>
            <person name="Day T.A."/>
            <person name="Deplazes P."/>
            <person name="Estrada K."/>
            <person name="Fernandez C."/>
            <person name="Holland P.W."/>
            <person name="Hou J."/>
            <person name="Hu S."/>
            <person name="Huckvale T."/>
            <person name="Hung S.S."/>
            <person name="Kamenetzky L."/>
            <person name="Keane J.A."/>
            <person name="Kiss F."/>
            <person name="Koziol U."/>
            <person name="Lambert O."/>
            <person name="Liu K."/>
            <person name="Luo X."/>
            <person name="Luo Y."/>
            <person name="Macchiaroli N."/>
            <person name="Nichol S."/>
            <person name="Paps J."/>
            <person name="Parkinson J."/>
            <person name="Pouchkina-Stantcheva N."/>
            <person name="Riddiford N."/>
            <person name="Rosenzvit M."/>
            <person name="Salinas G."/>
            <person name="Wasmuth J.D."/>
            <person name="Zamanian M."/>
            <person name="Zheng Y."/>
            <person name="Cai X."/>
            <person name="Soberon X."/>
            <person name="Olson P.D."/>
            <person name="Laclette J.P."/>
            <person name="Brehm K."/>
            <person name="Berriman M."/>
            <person name="Garciarrubio A."/>
            <person name="Bobes R.J."/>
            <person name="Fragoso G."/>
            <person name="Sanchez-Flores A."/>
            <person name="Estrada K."/>
            <person name="Cevallos M.A."/>
            <person name="Morett E."/>
            <person name="Gonzalez V."/>
            <person name="Portillo T."/>
            <person name="Ochoa-Leyva A."/>
            <person name="Jose M.V."/>
            <person name="Sciutto E."/>
            <person name="Landa A."/>
            <person name="Jimenez L."/>
            <person name="Valdes V."/>
            <person name="Carrero J.C."/>
            <person name="Larralde C."/>
            <person name="Morales-Montor J."/>
            <person name="Limon-Lason J."/>
            <person name="Soberon X."/>
            <person name="Laclette J.P."/>
        </authorList>
    </citation>
    <scope>NUCLEOTIDE SEQUENCE [LARGE SCALE GENOMIC DNA]</scope>
</reference>
<dbReference type="AlphaFoldDB" id="A0A087VWD2"/>
<organism evidence="2 3">
    <name type="scientific">Echinococcus multilocularis</name>
    <name type="common">Fox tapeworm</name>
    <dbReference type="NCBI Taxonomy" id="6211"/>
    <lineage>
        <taxon>Eukaryota</taxon>
        <taxon>Metazoa</taxon>
        <taxon>Spiralia</taxon>
        <taxon>Lophotrochozoa</taxon>
        <taxon>Platyhelminthes</taxon>
        <taxon>Cestoda</taxon>
        <taxon>Eucestoda</taxon>
        <taxon>Cyclophyllidea</taxon>
        <taxon>Taeniidae</taxon>
        <taxon>Echinococcus</taxon>
    </lineage>
</organism>
<keyword evidence="3" id="KW-1185">Reference proteome</keyword>
<name>A0A087VWD2_ECHMU</name>
<feature type="region of interest" description="Disordered" evidence="1">
    <location>
        <begin position="145"/>
        <end position="205"/>
    </location>
</feature>
<gene>
    <name evidence="2" type="ORF">EmuJ_000008400</name>
</gene>
<dbReference type="OrthoDB" id="10645391at2759"/>
<feature type="compositionally biased region" description="Basic residues" evidence="1">
    <location>
        <begin position="148"/>
        <end position="161"/>
    </location>
</feature>
<evidence type="ECO:0000313" key="2">
    <source>
        <dbReference type="EMBL" id="CDI96505.2"/>
    </source>
</evidence>
<proteinExistence type="predicted"/>
<reference evidence="2" key="2">
    <citation type="submission" date="2015-11" db="EMBL/GenBank/DDBJ databases">
        <authorList>
            <person name="Zhang Y."/>
            <person name="Guo Z."/>
        </authorList>
    </citation>
    <scope>NUCLEOTIDE SEQUENCE</scope>
</reference>
<dbReference type="EMBL" id="LN902293">
    <property type="protein sequence ID" value="CDI96505.2"/>
    <property type="molecule type" value="Genomic_DNA"/>
</dbReference>
<evidence type="ECO:0000256" key="1">
    <source>
        <dbReference type="SAM" id="MobiDB-lite"/>
    </source>
</evidence>
<dbReference type="Proteomes" id="UP000017246">
    <property type="component" value="Unassembled WGS sequence"/>
</dbReference>
<sequence>MDEYGAGEYDGDKADISLSAADDPYTASDRLDVLFPRTKSRVCDSFEESGFVDDEWLRSHELPAHMTSDSIFVGDTEGHLLNQTKGGGVNWGPIVERPESPHLSVIAEVSANESTLEKRQYFNEKLQKPSQVYEEEKHVGDGEWKAVAPKKTRSRSNRAAKKMGEEEEERTEEFTSSSLRIPTFWDSEDKHDAPTPTQTSFGAKDGIQVIEALSNLCVCIS</sequence>
<accession>A0A087VWD2</accession>
<evidence type="ECO:0000313" key="3">
    <source>
        <dbReference type="Proteomes" id="UP000017246"/>
    </source>
</evidence>
<protein>
    <submittedName>
        <fullName evidence="2">Uncharacterized protein</fullName>
    </submittedName>
</protein>